<name>A0A1J9PLG3_9EURO</name>
<evidence type="ECO:0000313" key="2">
    <source>
        <dbReference type="Proteomes" id="UP000182235"/>
    </source>
</evidence>
<gene>
    <name evidence="1" type="ORF">AJ78_02924</name>
</gene>
<comment type="caution">
    <text evidence="1">The sequence shown here is derived from an EMBL/GenBank/DDBJ whole genome shotgun (WGS) entry which is preliminary data.</text>
</comment>
<keyword evidence="2" id="KW-1185">Reference proteome</keyword>
<dbReference type="EMBL" id="LGRN01000086">
    <property type="protein sequence ID" value="OJD16942.1"/>
    <property type="molecule type" value="Genomic_DNA"/>
</dbReference>
<sequence length="156" mass="18055">MHGLQRAFSGLSVRLKRRGPRASNEAVVSSSMGPEWPWFDIPLVSLDILQVFCPVPLSGAAHEDLLVQDQARLWIITLAVEIKFREKKKMGGMKKWANLERRASVKTVLRYRNTTFLVGSTSRHIYRKPYHRKTQTLQREKVSEVSREVETGHRRM</sequence>
<dbReference type="Proteomes" id="UP000182235">
    <property type="component" value="Unassembled WGS sequence"/>
</dbReference>
<protein>
    <submittedName>
        <fullName evidence="1">Uncharacterized protein</fullName>
    </submittedName>
</protein>
<evidence type="ECO:0000313" key="1">
    <source>
        <dbReference type="EMBL" id="OJD16942.1"/>
    </source>
</evidence>
<proteinExistence type="predicted"/>
<reference evidence="1 2" key="1">
    <citation type="submission" date="2015-07" db="EMBL/GenBank/DDBJ databases">
        <title>Emmonsia species relationships and genome sequence.</title>
        <authorList>
            <consortium name="The Broad Institute Genomics Platform"/>
            <person name="Cuomo C.A."/>
            <person name="Munoz J.F."/>
            <person name="Imamovic A."/>
            <person name="Priest M.E."/>
            <person name="Young S."/>
            <person name="Clay O.K."/>
            <person name="McEwen J.G."/>
        </authorList>
    </citation>
    <scope>NUCLEOTIDE SEQUENCE [LARGE SCALE GENOMIC DNA]</scope>
    <source>
        <strain evidence="1 2">UAMH 9510</strain>
    </source>
</reference>
<accession>A0A1J9PLG3</accession>
<dbReference type="AlphaFoldDB" id="A0A1J9PLG3"/>
<organism evidence="1 2">
    <name type="scientific">Emergomyces pasteurianus Ep9510</name>
    <dbReference type="NCBI Taxonomy" id="1447872"/>
    <lineage>
        <taxon>Eukaryota</taxon>
        <taxon>Fungi</taxon>
        <taxon>Dikarya</taxon>
        <taxon>Ascomycota</taxon>
        <taxon>Pezizomycotina</taxon>
        <taxon>Eurotiomycetes</taxon>
        <taxon>Eurotiomycetidae</taxon>
        <taxon>Onygenales</taxon>
        <taxon>Ajellomycetaceae</taxon>
        <taxon>Emergomyces</taxon>
    </lineage>
</organism>